<accession>A0A160T6I1</accession>
<evidence type="ECO:0000313" key="10">
    <source>
        <dbReference type="Proteomes" id="UP000215027"/>
    </source>
</evidence>
<evidence type="ECO:0000256" key="2">
    <source>
        <dbReference type="ARBA" id="ARBA00009773"/>
    </source>
</evidence>
<sequence length="386" mass="42116">MTKQLLIIGMAVMVTALGLMLAWQFRLVLVYIVFSLALAAALRPLVQRLSGRRLAGRLSLILLYLVVLAGFGLLLVWSIASATGEIQALGNQLSVQDSWQQPQWLAGTSFQQLLDERLPSPSALFGAITGDEGQLVLPTLLGFTQNIISVISAAMVILFLSVYWSIDRIHFERLWLSLLPSGRRAQVRAIWRTVEPEIGAYIRNEAIQSLLAGLLLGLGYWVLGSPYPVLLALTGAVALLVPMVGSVLILFVAVVVGLLTSVQLGLLTVLYTSIVLIALKRWIEPRLFQRGHYNPILTVVILIALADAFGFLGIIVAPPLAATCQILWTRLISNRPVSGPADRISDLRERQVRVLTMVEAMDEPPPLVTSSLGRLANLIEQAEPAL</sequence>
<evidence type="ECO:0000256" key="3">
    <source>
        <dbReference type="ARBA" id="ARBA00022448"/>
    </source>
</evidence>
<dbReference type="GO" id="GO:0005886">
    <property type="term" value="C:plasma membrane"/>
    <property type="evidence" value="ECO:0007669"/>
    <property type="project" value="UniProtKB-SubCell"/>
</dbReference>
<keyword evidence="6 8" id="KW-1133">Transmembrane helix</keyword>
<dbReference type="RefSeq" id="WP_095044147.1">
    <property type="nucleotide sequence ID" value="NZ_LN890655.1"/>
</dbReference>
<dbReference type="Pfam" id="PF01594">
    <property type="entry name" value="AI-2E_transport"/>
    <property type="match status" value="1"/>
</dbReference>
<feature type="transmembrane region" description="Helical" evidence="8">
    <location>
        <begin position="229"/>
        <end position="257"/>
    </location>
</feature>
<dbReference type="PANTHER" id="PTHR21716">
    <property type="entry name" value="TRANSMEMBRANE PROTEIN"/>
    <property type="match status" value="1"/>
</dbReference>
<comment type="similarity">
    <text evidence="2">Belongs to the autoinducer-2 exporter (AI-2E) (TC 2.A.86) family.</text>
</comment>
<feature type="transmembrane region" description="Helical" evidence="8">
    <location>
        <begin position="264"/>
        <end position="283"/>
    </location>
</feature>
<dbReference type="InterPro" id="IPR002549">
    <property type="entry name" value="AI-2E-like"/>
</dbReference>
<keyword evidence="10" id="KW-1185">Reference proteome</keyword>
<evidence type="ECO:0000313" key="9">
    <source>
        <dbReference type="EMBL" id="CUS04868.2"/>
    </source>
</evidence>
<keyword evidence="7 8" id="KW-0472">Membrane</keyword>
<dbReference type="AlphaFoldDB" id="A0A160T6I1"/>
<protein>
    <recommendedName>
        <fullName evidence="11">Permease</fullName>
    </recommendedName>
</protein>
<feature type="transmembrane region" description="Helical" evidence="8">
    <location>
        <begin position="295"/>
        <end position="328"/>
    </location>
</feature>
<evidence type="ECO:0000256" key="7">
    <source>
        <dbReference type="ARBA" id="ARBA00023136"/>
    </source>
</evidence>
<feature type="transmembrane region" description="Helical" evidence="8">
    <location>
        <begin position="29"/>
        <end position="46"/>
    </location>
</feature>
<evidence type="ECO:0008006" key="11">
    <source>
        <dbReference type="Google" id="ProtNLM"/>
    </source>
</evidence>
<keyword evidence="4" id="KW-1003">Cell membrane</keyword>
<evidence type="ECO:0000256" key="1">
    <source>
        <dbReference type="ARBA" id="ARBA00004651"/>
    </source>
</evidence>
<keyword evidence="5 8" id="KW-0812">Transmembrane</keyword>
<proteinExistence type="inferred from homology"/>
<name>A0A160T6I1_9CHLR</name>
<evidence type="ECO:0000256" key="8">
    <source>
        <dbReference type="SAM" id="Phobius"/>
    </source>
</evidence>
<comment type="subcellular location">
    <subcellularLocation>
        <location evidence="1">Cell membrane</location>
        <topology evidence="1">Multi-pass membrane protein</topology>
    </subcellularLocation>
</comment>
<reference evidence="9" key="1">
    <citation type="submission" date="2016-01" db="EMBL/GenBank/DDBJ databases">
        <authorList>
            <person name="Mcilroy J.S."/>
            <person name="Karst M S."/>
            <person name="Albertsen M."/>
        </authorList>
    </citation>
    <scope>NUCLEOTIDE SEQUENCE</scope>
    <source>
        <strain evidence="9">Cfx-K</strain>
    </source>
</reference>
<dbReference type="EMBL" id="LN890655">
    <property type="protein sequence ID" value="CUS04868.2"/>
    <property type="molecule type" value="Genomic_DNA"/>
</dbReference>
<evidence type="ECO:0000256" key="4">
    <source>
        <dbReference type="ARBA" id="ARBA00022475"/>
    </source>
</evidence>
<dbReference type="OrthoDB" id="159750at2"/>
<feature type="transmembrane region" description="Helical" evidence="8">
    <location>
        <begin position="58"/>
        <end position="80"/>
    </location>
</feature>
<dbReference type="Proteomes" id="UP000215027">
    <property type="component" value="Chromosome I"/>
</dbReference>
<organism evidence="9 10">
    <name type="scientific">Candidatus Promineifilum breve</name>
    <dbReference type="NCBI Taxonomy" id="1806508"/>
    <lineage>
        <taxon>Bacteria</taxon>
        <taxon>Bacillati</taxon>
        <taxon>Chloroflexota</taxon>
        <taxon>Ardenticatenia</taxon>
        <taxon>Candidatus Promineifilales</taxon>
        <taxon>Candidatus Promineifilaceae</taxon>
        <taxon>Candidatus Promineifilum</taxon>
    </lineage>
</organism>
<dbReference type="KEGG" id="pbf:CFX0092_A2990"/>
<evidence type="ECO:0000256" key="6">
    <source>
        <dbReference type="ARBA" id="ARBA00022989"/>
    </source>
</evidence>
<dbReference type="PANTHER" id="PTHR21716:SF53">
    <property type="entry name" value="PERMEASE PERM-RELATED"/>
    <property type="match status" value="1"/>
</dbReference>
<feature type="transmembrane region" description="Helical" evidence="8">
    <location>
        <begin position="147"/>
        <end position="166"/>
    </location>
</feature>
<gene>
    <name evidence="9" type="ORF">CFX0092_A2990</name>
</gene>
<evidence type="ECO:0000256" key="5">
    <source>
        <dbReference type="ARBA" id="ARBA00022692"/>
    </source>
</evidence>
<feature type="transmembrane region" description="Helical" evidence="8">
    <location>
        <begin position="5"/>
        <end position="23"/>
    </location>
</feature>
<feature type="transmembrane region" description="Helical" evidence="8">
    <location>
        <begin position="206"/>
        <end position="223"/>
    </location>
</feature>
<keyword evidence="3" id="KW-0813">Transport</keyword>